<proteinExistence type="predicted"/>
<reference evidence="2" key="2">
    <citation type="journal article" date="2018" name="Nat. Commun.">
        <title>Tailed giant Tupanvirus possesses the most complete translational apparatus of the known virosphere.</title>
        <authorList>
            <person name="Abrahao J."/>
            <person name="Silva L."/>
            <person name="Silva L.S."/>
            <person name="Khalil J.Y.B."/>
            <person name="Rodrigues R."/>
            <person name="Arantes T."/>
            <person name="Assis F."/>
            <person name="Boratto P."/>
            <person name="Andrade M."/>
            <person name="Kroon E.G."/>
            <person name="Ribeiro B."/>
            <person name="Bergier I."/>
            <person name="Seligmann H."/>
            <person name="Ghigo E."/>
            <person name="Colson P."/>
            <person name="Levasseur A."/>
            <person name="Kroemer G."/>
            <person name="Raoult D."/>
            <person name="La Scola B."/>
        </authorList>
    </citation>
    <scope>NUCLEOTIDE SEQUENCE [LARGE SCALE GENOMIC DNA]</scope>
    <source>
        <strain evidence="2">Deep ocean</strain>
    </source>
</reference>
<name>A0A6N1NFQ7_9VIRU</name>
<organism evidence="2">
    <name type="scientific">Tupanvirus deep ocean</name>
    <dbReference type="NCBI Taxonomy" id="2126984"/>
    <lineage>
        <taxon>Viruses</taxon>
        <taxon>Varidnaviria</taxon>
        <taxon>Bamfordvirae</taxon>
        <taxon>Nucleocytoviricota</taxon>
        <taxon>Megaviricetes</taxon>
        <taxon>Imitervirales</taxon>
        <taxon>Mimiviridae</taxon>
        <taxon>Megamimivirinae</taxon>
        <taxon>Tupanvirus</taxon>
        <taxon>Tupanvirus altamarinense</taxon>
    </lineage>
</organism>
<dbReference type="EMBL" id="MF405918">
    <property type="protein sequence ID" value="QKU34085.1"/>
    <property type="molecule type" value="Genomic_DNA"/>
</dbReference>
<dbReference type="GO" id="GO:0046782">
    <property type="term" value="P:regulation of viral transcription"/>
    <property type="evidence" value="ECO:0007669"/>
    <property type="project" value="InterPro"/>
</dbReference>
<dbReference type="GeneID" id="80517391"/>
<protein>
    <submittedName>
        <fullName evidence="2">Putative transcription factor</fullName>
    </submittedName>
</protein>
<evidence type="ECO:0000313" key="2">
    <source>
        <dbReference type="EMBL" id="QKU34085.1"/>
    </source>
</evidence>
<dbReference type="RefSeq" id="YP_010780700.1">
    <property type="nucleotide sequence ID" value="NC_075038.1"/>
</dbReference>
<reference evidence="2" key="1">
    <citation type="submission" date="2017-06" db="EMBL/GenBank/DDBJ databases">
        <authorList>
            <person name="Assis F.L."/>
            <person name="Abrahao J.S."/>
            <person name="Silva L."/>
            <person name="Khalil J.B."/>
            <person name="Rodrigues R."/>
            <person name="Silva L.S."/>
            <person name="Boratto P."/>
            <person name="Andrade M."/>
            <person name="Kroon E.G."/>
            <person name="Ribeiro B."/>
            <person name="Bergier I."/>
            <person name="Seligmann H."/>
            <person name="Ghigo E."/>
            <person name="Colson P."/>
            <person name="Levasseur A."/>
            <person name="Raoult D."/>
            <person name="Scola B.L."/>
        </authorList>
    </citation>
    <scope>NUCLEOTIDE SEQUENCE</scope>
    <source>
        <strain evidence="2">Deep ocean</strain>
    </source>
</reference>
<keyword evidence="1" id="KW-0804">Transcription</keyword>
<evidence type="ECO:0000256" key="1">
    <source>
        <dbReference type="ARBA" id="ARBA00023163"/>
    </source>
</evidence>
<sequence>MINLLEYLQYFYRFLWHIIIVTVNKIKFKLMLSLYDFFNKKPLVYSRNHHFIHFLYEVQGINYLHGAYDIFKQIIEFLEKNNVDKNTLDLNYLKYILRELGYRKYYEDAAQILYIINGTNPPSFGIINEIKMVKMFGSIQTPFKMFRPLIRINFLNYSYVLSKFCGMLDIQFETNFISLKNKDKIIEHDKIWKKICEYRKWKYYPTF</sequence>
<accession>A0A6N1NFQ7</accession>
<dbReference type="InterPro" id="IPR007031">
    <property type="entry name" value="Poxvirus_VLTF3"/>
</dbReference>
<dbReference type="Pfam" id="PF04947">
    <property type="entry name" value="Pox_VLTF3"/>
    <property type="match status" value="1"/>
</dbReference>
<dbReference type="KEGG" id="vg:80517391"/>